<keyword evidence="10 11" id="KW-0807">Transducer</keyword>
<evidence type="ECO:0000256" key="8">
    <source>
        <dbReference type="ARBA" id="ARBA00023170"/>
    </source>
</evidence>
<keyword evidence="3 11" id="KW-0812">Transmembrane</keyword>
<feature type="transmembrane region" description="Helical" evidence="13">
    <location>
        <begin position="644"/>
        <end position="668"/>
    </location>
</feature>
<feature type="region of interest" description="Disordered" evidence="12">
    <location>
        <begin position="140"/>
        <end position="162"/>
    </location>
</feature>
<feature type="transmembrane region" description="Helical" evidence="13">
    <location>
        <begin position="387"/>
        <end position="413"/>
    </location>
</feature>
<evidence type="ECO:0000256" key="5">
    <source>
        <dbReference type="ARBA" id="ARBA00023040"/>
    </source>
</evidence>
<keyword evidence="7" id="KW-1015">Disulfide bond</keyword>
<keyword evidence="9" id="KW-0325">Glycoprotein</keyword>
<dbReference type="GO" id="GO:0004930">
    <property type="term" value="F:G protein-coupled receptor activity"/>
    <property type="evidence" value="ECO:0007669"/>
    <property type="project" value="UniProtKB-KW"/>
</dbReference>
<accession>A0AAN9BAH4</accession>
<dbReference type="PRINTS" id="PR00237">
    <property type="entry name" value="GPCRRHODOPSN"/>
</dbReference>
<dbReference type="AlphaFoldDB" id="A0AAN9BAH4"/>
<feature type="domain" description="G-protein coupled receptors family 1 profile" evidence="14">
    <location>
        <begin position="366"/>
        <end position="667"/>
    </location>
</feature>
<feature type="transmembrane region" description="Helical" evidence="13">
    <location>
        <begin position="614"/>
        <end position="632"/>
    </location>
</feature>
<evidence type="ECO:0000313" key="15">
    <source>
        <dbReference type="EMBL" id="KAK7102323.1"/>
    </source>
</evidence>
<dbReference type="PANTHER" id="PTHR19268">
    <property type="entry name" value="G PROTEIN-COUPLED RECEPTOR"/>
    <property type="match status" value="1"/>
</dbReference>
<dbReference type="InterPro" id="IPR051509">
    <property type="entry name" value="GPCR_Orphan/Phoenixin"/>
</dbReference>
<evidence type="ECO:0000256" key="6">
    <source>
        <dbReference type="ARBA" id="ARBA00023136"/>
    </source>
</evidence>
<dbReference type="InterPro" id="IPR000276">
    <property type="entry name" value="GPCR_Rhodpsn"/>
</dbReference>
<feature type="transmembrane region" description="Helical" evidence="13">
    <location>
        <begin position="425"/>
        <end position="445"/>
    </location>
</feature>
<evidence type="ECO:0000259" key="14">
    <source>
        <dbReference type="PROSITE" id="PS50262"/>
    </source>
</evidence>
<evidence type="ECO:0000256" key="7">
    <source>
        <dbReference type="ARBA" id="ARBA00023157"/>
    </source>
</evidence>
<evidence type="ECO:0000256" key="13">
    <source>
        <dbReference type="SAM" id="Phobius"/>
    </source>
</evidence>
<evidence type="ECO:0000256" key="3">
    <source>
        <dbReference type="ARBA" id="ARBA00022692"/>
    </source>
</evidence>
<evidence type="ECO:0000256" key="4">
    <source>
        <dbReference type="ARBA" id="ARBA00022989"/>
    </source>
</evidence>
<sequence>MESSTSSDKANITASLFEMLNISAGSTSSASDTTLAVTSTEEERSSSDTSSVSGLITKLFANVSQGMVNISNGDLSMGYPTTVRSIDYSSNSESTAGEVNKTVSQTAGQVNRTVSQTVTPGLELRQSEAPSRVLFTREDISTSSQTADPVVSGSVDDLSWSDGSHEKPQTFITYDEVSSSELFPSPETNLNTSLEDDLQRTHDVISGSWTESEVTNSESLDSTTSSYTEVFHTTHLSNATQGYNSTAVFNESSNERSHSGLSSVFQDIIDKGQETISTLQPPNIVKNSNCSWVYNSTGTNETLSSFLVCDFSNSSTNATNAATGEGGTLYDVFIEEFDVTGGDDSTGAMVAKAATLALLAVVGVVGNALVIWSVVRQRHLHRPPFYYLLSLSLTDLSRAAFCLPLVLMTLLQGSVWRHGGSACDLFAFANSFFVLSSGVSLLDIAADRHLSLVYARNYRRRAGGAVNLVVVLLGWTLAFLVAFPPVVGVGAYAFEASEGQCTLRHKFFRNDNDTLGFLMVFTALMFFTLFLYYRIFLALRAHRRMRPLDHEPARSSTWTFVGPGANGQAFINWVNGFGGTNAGNLPNFPRNPPRPNLARVMSLHVARNQHVTRLFFMMTLCFHALWLPYQVLSYVRVFGSPEDVGVGFVTAAAWLSYGQVVVCPVVYFSSRGGKVRRRTSRADLSPDDKQEYLLESLHRKK</sequence>
<evidence type="ECO:0000256" key="10">
    <source>
        <dbReference type="ARBA" id="ARBA00023224"/>
    </source>
</evidence>
<dbReference type="Proteomes" id="UP001374579">
    <property type="component" value="Unassembled WGS sequence"/>
</dbReference>
<feature type="compositionally biased region" description="Low complexity" evidence="12">
    <location>
        <begin position="26"/>
        <end position="39"/>
    </location>
</feature>
<dbReference type="PROSITE" id="PS50262">
    <property type="entry name" value="G_PROTEIN_RECEP_F1_2"/>
    <property type="match status" value="1"/>
</dbReference>
<organism evidence="15 16">
    <name type="scientific">Littorina saxatilis</name>
    <dbReference type="NCBI Taxonomy" id="31220"/>
    <lineage>
        <taxon>Eukaryota</taxon>
        <taxon>Metazoa</taxon>
        <taxon>Spiralia</taxon>
        <taxon>Lophotrochozoa</taxon>
        <taxon>Mollusca</taxon>
        <taxon>Gastropoda</taxon>
        <taxon>Caenogastropoda</taxon>
        <taxon>Littorinimorpha</taxon>
        <taxon>Littorinoidea</taxon>
        <taxon>Littorinidae</taxon>
        <taxon>Littorina</taxon>
    </lineage>
</organism>
<keyword evidence="6 13" id="KW-0472">Membrane</keyword>
<comment type="caution">
    <text evidence="15">The sequence shown here is derived from an EMBL/GenBank/DDBJ whole genome shotgun (WGS) entry which is preliminary data.</text>
</comment>
<evidence type="ECO:0000256" key="11">
    <source>
        <dbReference type="RuleBase" id="RU000688"/>
    </source>
</evidence>
<dbReference type="Gene3D" id="1.20.1070.10">
    <property type="entry name" value="Rhodopsin 7-helix transmembrane proteins"/>
    <property type="match status" value="1"/>
</dbReference>
<evidence type="ECO:0000313" key="16">
    <source>
        <dbReference type="Proteomes" id="UP001374579"/>
    </source>
</evidence>
<gene>
    <name evidence="15" type="ORF">V1264_020558</name>
</gene>
<dbReference type="EMBL" id="JBAMIC010000010">
    <property type="protein sequence ID" value="KAK7102323.1"/>
    <property type="molecule type" value="Genomic_DNA"/>
</dbReference>
<protein>
    <recommendedName>
        <fullName evidence="14">G-protein coupled receptors family 1 profile domain-containing protein</fullName>
    </recommendedName>
</protein>
<name>A0AAN9BAH4_9CAEN</name>
<keyword evidence="8 11" id="KW-0675">Receptor</keyword>
<feature type="region of interest" description="Disordered" evidence="12">
    <location>
        <begin position="26"/>
        <end position="51"/>
    </location>
</feature>
<evidence type="ECO:0000256" key="1">
    <source>
        <dbReference type="ARBA" id="ARBA00004651"/>
    </source>
</evidence>
<feature type="transmembrane region" description="Helical" evidence="13">
    <location>
        <begin position="514"/>
        <end position="536"/>
    </location>
</feature>
<keyword evidence="5 11" id="KW-0297">G-protein coupled receptor</keyword>
<reference evidence="15 16" key="1">
    <citation type="submission" date="2024-02" db="EMBL/GenBank/DDBJ databases">
        <title>Chromosome-scale genome assembly of the rough periwinkle Littorina saxatilis.</title>
        <authorList>
            <person name="De Jode A."/>
            <person name="Faria R."/>
            <person name="Formenti G."/>
            <person name="Sims Y."/>
            <person name="Smith T.P."/>
            <person name="Tracey A."/>
            <person name="Wood J.M.D."/>
            <person name="Zagrodzka Z.B."/>
            <person name="Johannesson K."/>
            <person name="Butlin R.K."/>
            <person name="Leder E.H."/>
        </authorList>
    </citation>
    <scope>NUCLEOTIDE SEQUENCE [LARGE SCALE GENOMIC DNA]</scope>
    <source>
        <strain evidence="15">Snail1</strain>
        <tissue evidence="15">Muscle</tissue>
    </source>
</reference>
<keyword evidence="16" id="KW-1185">Reference proteome</keyword>
<comment type="similarity">
    <text evidence="11">Belongs to the G-protein coupled receptor 1 family.</text>
</comment>
<feature type="transmembrane region" description="Helical" evidence="13">
    <location>
        <begin position="353"/>
        <end position="375"/>
    </location>
</feature>
<comment type="subcellular location">
    <subcellularLocation>
        <location evidence="1">Cell membrane</location>
        <topology evidence="1">Multi-pass membrane protein</topology>
    </subcellularLocation>
</comment>
<evidence type="ECO:0000256" key="12">
    <source>
        <dbReference type="SAM" id="MobiDB-lite"/>
    </source>
</evidence>
<dbReference type="GO" id="GO:0005886">
    <property type="term" value="C:plasma membrane"/>
    <property type="evidence" value="ECO:0007669"/>
    <property type="project" value="UniProtKB-SubCell"/>
</dbReference>
<dbReference type="Pfam" id="PF00001">
    <property type="entry name" value="7tm_1"/>
    <property type="match status" value="1"/>
</dbReference>
<evidence type="ECO:0000256" key="9">
    <source>
        <dbReference type="ARBA" id="ARBA00023180"/>
    </source>
</evidence>
<feature type="transmembrane region" description="Helical" evidence="13">
    <location>
        <begin position="466"/>
        <end position="494"/>
    </location>
</feature>
<keyword evidence="2" id="KW-1003">Cell membrane</keyword>
<evidence type="ECO:0000256" key="2">
    <source>
        <dbReference type="ARBA" id="ARBA00022475"/>
    </source>
</evidence>
<proteinExistence type="inferred from homology"/>
<dbReference type="PANTHER" id="PTHR19268:SF2">
    <property type="entry name" value="G-PROTEIN COUPLED RECEPTORS FAMILY 1 PROFILE DOMAIN-CONTAINING PROTEIN"/>
    <property type="match status" value="1"/>
</dbReference>
<dbReference type="SUPFAM" id="SSF81321">
    <property type="entry name" value="Family A G protein-coupled receptor-like"/>
    <property type="match status" value="1"/>
</dbReference>
<dbReference type="InterPro" id="IPR017452">
    <property type="entry name" value="GPCR_Rhodpsn_7TM"/>
</dbReference>
<dbReference type="PROSITE" id="PS00237">
    <property type="entry name" value="G_PROTEIN_RECEP_F1_1"/>
    <property type="match status" value="1"/>
</dbReference>
<keyword evidence="4 13" id="KW-1133">Transmembrane helix</keyword>